<organism evidence="2 3">
    <name type="scientific">Nocardiopsis rhodophaea</name>
    <dbReference type="NCBI Taxonomy" id="280238"/>
    <lineage>
        <taxon>Bacteria</taxon>
        <taxon>Bacillati</taxon>
        <taxon>Actinomycetota</taxon>
        <taxon>Actinomycetes</taxon>
        <taxon>Streptosporangiales</taxon>
        <taxon>Nocardiopsidaceae</taxon>
        <taxon>Nocardiopsis</taxon>
    </lineage>
</organism>
<evidence type="ECO:0000256" key="1">
    <source>
        <dbReference type="SAM" id="Phobius"/>
    </source>
</evidence>
<dbReference type="EMBL" id="BAAAPC010000010">
    <property type="protein sequence ID" value="GAA1999002.1"/>
    <property type="molecule type" value="Genomic_DNA"/>
</dbReference>
<evidence type="ECO:0000313" key="3">
    <source>
        <dbReference type="Proteomes" id="UP001501585"/>
    </source>
</evidence>
<proteinExistence type="predicted"/>
<keyword evidence="1" id="KW-0472">Membrane</keyword>
<evidence type="ECO:0000313" key="2">
    <source>
        <dbReference type="EMBL" id="GAA1999002.1"/>
    </source>
</evidence>
<dbReference type="Proteomes" id="UP001501585">
    <property type="component" value="Unassembled WGS sequence"/>
</dbReference>
<sequence>MGEKKRYGSFMERRKHVRYLHACGVSHGDIVRIQQGELDEAEAIAAATPRRSRMRAPEEQARRNRVWGRIALAVMCVGVTLFIPPLVVVMLPLFVVGWILINKVMPVELAEHETDRDFRLVYDAQNRLDDEQIVELERERAESDRNYLRDLQSRIDEGGSPDGR</sequence>
<keyword evidence="1" id="KW-1133">Transmembrane helix</keyword>
<gene>
    <name evidence="2" type="ORF">GCM10009799_27580</name>
</gene>
<protein>
    <submittedName>
        <fullName evidence="2">Uncharacterized protein</fullName>
    </submittedName>
</protein>
<keyword evidence="1" id="KW-0812">Transmembrane</keyword>
<keyword evidence="3" id="KW-1185">Reference proteome</keyword>
<accession>A0ABN2T537</accession>
<reference evidence="2 3" key="1">
    <citation type="journal article" date="2019" name="Int. J. Syst. Evol. Microbiol.">
        <title>The Global Catalogue of Microorganisms (GCM) 10K type strain sequencing project: providing services to taxonomists for standard genome sequencing and annotation.</title>
        <authorList>
            <consortium name="The Broad Institute Genomics Platform"/>
            <consortium name="The Broad Institute Genome Sequencing Center for Infectious Disease"/>
            <person name="Wu L."/>
            <person name="Ma J."/>
        </authorList>
    </citation>
    <scope>NUCLEOTIDE SEQUENCE [LARGE SCALE GENOMIC DNA]</scope>
    <source>
        <strain evidence="2 3">JCM 15313</strain>
    </source>
</reference>
<name>A0ABN2T537_9ACTN</name>
<comment type="caution">
    <text evidence="2">The sequence shown here is derived from an EMBL/GenBank/DDBJ whole genome shotgun (WGS) entry which is preliminary data.</text>
</comment>
<feature type="transmembrane region" description="Helical" evidence="1">
    <location>
        <begin position="70"/>
        <end position="101"/>
    </location>
</feature>